<reference evidence="1 2" key="1">
    <citation type="journal article" date="2017" name="Curr. Biol.">
        <title>Genome architecture and evolution of a unichromosomal asexual nematode.</title>
        <authorList>
            <person name="Fradin H."/>
            <person name="Zegar C."/>
            <person name="Gutwein M."/>
            <person name="Lucas J."/>
            <person name="Kovtun M."/>
            <person name="Corcoran D."/>
            <person name="Baugh L.R."/>
            <person name="Kiontke K."/>
            <person name="Gunsalus K."/>
            <person name="Fitch D.H."/>
            <person name="Piano F."/>
        </authorList>
    </citation>
    <scope>NUCLEOTIDE SEQUENCE [LARGE SCALE GENOMIC DNA]</scope>
    <source>
        <strain evidence="1">PF1309</strain>
    </source>
</reference>
<gene>
    <name evidence="1" type="ORF">WR25_25152</name>
</gene>
<organism evidence="1 2">
    <name type="scientific">Diploscapter pachys</name>
    <dbReference type="NCBI Taxonomy" id="2018661"/>
    <lineage>
        <taxon>Eukaryota</taxon>
        <taxon>Metazoa</taxon>
        <taxon>Ecdysozoa</taxon>
        <taxon>Nematoda</taxon>
        <taxon>Chromadorea</taxon>
        <taxon>Rhabditida</taxon>
        <taxon>Rhabditina</taxon>
        <taxon>Rhabditomorpha</taxon>
        <taxon>Rhabditoidea</taxon>
        <taxon>Rhabditidae</taxon>
        <taxon>Diploscapter</taxon>
    </lineage>
</organism>
<comment type="caution">
    <text evidence="1">The sequence shown here is derived from an EMBL/GenBank/DDBJ whole genome shotgun (WGS) entry which is preliminary data.</text>
</comment>
<name>A0A2A2LVP6_9BILA</name>
<proteinExistence type="predicted"/>
<keyword evidence="2" id="KW-1185">Reference proteome</keyword>
<evidence type="ECO:0000313" key="2">
    <source>
        <dbReference type="Proteomes" id="UP000218231"/>
    </source>
</evidence>
<sequence>MKVTMSPLTASLAPQGVTQTKSRAVHLLSSPCSVGVIEAPTTIAGWPMQSNRVMTTHPPNAHFPTNRAIRLAMFAFGYCKERK</sequence>
<accession>A0A2A2LVP6</accession>
<dbReference type="EMBL" id="LIAE01006382">
    <property type="protein sequence ID" value="PAV90324.1"/>
    <property type="molecule type" value="Genomic_DNA"/>
</dbReference>
<evidence type="ECO:0000313" key="1">
    <source>
        <dbReference type="EMBL" id="PAV90324.1"/>
    </source>
</evidence>
<protein>
    <submittedName>
        <fullName evidence="1">Uncharacterized protein</fullName>
    </submittedName>
</protein>
<dbReference type="AlphaFoldDB" id="A0A2A2LVP6"/>
<dbReference type="Proteomes" id="UP000218231">
    <property type="component" value="Unassembled WGS sequence"/>
</dbReference>